<evidence type="ECO:0000256" key="8">
    <source>
        <dbReference type="ARBA" id="ARBA00022912"/>
    </source>
</evidence>
<dbReference type="InterPro" id="IPR050992">
    <property type="entry name" value="CheZ_family_phosphatases"/>
</dbReference>
<keyword evidence="15" id="KW-1185">Reference proteome</keyword>
<dbReference type="EC" id="3.1.3.-" evidence="10"/>
<evidence type="ECO:0000256" key="2">
    <source>
        <dbReference type="ARBA" id="ARBA00005908"/>
    </source>
</evidence>
<dbReference type="KEGG" id="rev:HUE57_14150"/>
<dbReference type="Pfam" id="PF04344">
    <property type="entry name" value="CheZ"/>
    <property type="match status" value="1"/>
</dbReference>
<feature type="coiled-coil region" evidence="12">
    <location>
        <begin position="5"/>
        <end position="32"/>
    </location>
</feature>
<protein>
    <recommendedName>
        <fullName evidence="3 10">Protein phosphatase CheZ</fullName>
        <ecNumber evidence="10">3.1.3.-</ecNumber>
    </recommendedName>
    <alternativeName>
        <fullName evidence="9 10">Chemotaxis protein CheZ</fullName>
    </alternativeName>
</protein>
<dbReference type="GO" id="GO:0009288">
    <property type="term" value="C:bacterial-type flagellum"/>
    <property type="evidence" value="ECO:0007669"/>
    <property type="project" value="InterPro"/>
</dbReference>
<keyword evidence="7 10" id="KW-0378">Hydrolase</keyword>
<dbReference type="Gene3D" id="1.10.287.500">
    <property type="entry name" value="Helix hairpin bin"/>
    <property type="match status" value="1"/>
</dbReference>
<evidence type="ECO:0000313" key="14">
    <source>
        <dbReference type="EMBL" id="QKQ27298.1"/>
    </source>
</evidence>
<dbReference type="SUPFAM" id="SSF75708">
    <property type="entry name" value="Chemotaxis phosphatase CheZ"/>
    <property type="match status" value="1"/>
</dbReference>
<gene>
    <name evidence="14" type="ORF">HUE57_14150</name>
</gene>
<dbReference type="PANTHER" id="PTHR43693">
    <property type="entry name" value="PROTEIN PHOSPHATASE CHEZ"/>
    <property type="match status" value="1"/>
</dbReference>
<dbReference type="GO" id="GO:0097588">
    <property type="term" value="P:archaeal or bacterial-type flagellum-dependent cell motility"/>
    <property type="evidence" value="ECO:0007669"/>
    <property type="project" value="UniProtKB-KW"/>
</dbReference>
<evidence type="ECO:0000256" key="5">
    <source>
        <dbReference type="ARBA" id="ARBA00022500"/>
    </source>
</evidence>
<dbReference type="EMBL" id="CP054491">
    <property type="protein sequence ID" value="QKQ27298.1"/>
    <property type="molecule type" value="Genomic_DNA"/>
</dbReference>
<reference evidence="14 15" key="1">
    <citation type="submission" date="2020-05" db="EMBL/GenBank/DDBJ databases">
        <title>Horizontal transmission and recombination maintain forever young bacterial symbiont genomes.</title>
        <authorList>
            <person name="Russell S.L."/>
            <person name="Pepper-Tunick E."/>
            <person name="Svedberg J."/>
            <person name="Byrne A."/>
            <person name="Ruelas Castillo J."/>
            <person name="Vollmers C."/>
            <person name="Beinart R.A."/>
            <person name="Corbett-Detig R."/>
        </authorList>
    </citation>
    <scope>NUCLEOTIDE SEQUENCE [LARGE SCALE GENOMIC DNA]</scope>
    <source>
        <strain evidence="14">Santa_Monica_outfall</strain>
    </source>
</reference>
<evidence type="ECO:0000256" key="12">
    <source>
        <dbReference type="SAM" id="Coils"/>
    </source>
</evidence>
<dbReference type="GO" id="GO:0050920">
    <property type="term" value="P:regulation of chemotaxis"/>
    <property type="evidence" value="ECO:0007669"/>
    <property type="project" value="InterPro"/>
</dbReference>
<keyword evidence="8 10" id="KW-0904">Protein phosphatase</keyword>
<dbReference type="PANTHER" id="PTHR43693:SF1">
    <property type="entry name" value="PROTEIN PHOSPHATASE CHEZ"/>
    <property type="match status" value="1"/>
</dbReference>
<comment type="function">
    <text evidence="10">Plays an important role in bacterial chemotaxis signal transduction pathway by accelerating the dephosphorylation of phosphorylated CheY (CheY-P).</text>
</comment>
<sequence>MELTESEKQLRLENARALLKSLEEDNEPEANRLLDEMVQIRDVGLFQEIGKLTRDLHDSLNSFGSDSRIPELTEKDIPDAKERLNYVITKTEESAHRTLDMVEQVLPMCESLSKQASDLGGQWQKFRAREMEAQEFRDLSGEIDTFFTQVQQSTADIQSKLTEVLMAQDFQDITGQIIRRVISLVQEVEENLVEMVRISGKKMVPGSTSSEKTTSESGKLEGPQVPGLETADVVSGQDDVDDLLSSLGF</sequence>
<dbReference type="GO" id="GO:0006935">
    <property type="term" value="P:chemotaxis"/>
    <property type="evidence" value="ECO:0007669"/>
    <property type="project" value="UniProtKB-KW"/>
</dbReference>
<feature type="site" description="Enhances dephosphorylation of CheY-P" evidence="11">
    <location>
        <position position="176"/>
    </location>
</feature>
<evidence type="ECO:0000256" key="10">
    <source>
        <dbReference type="PIRNR" id="PIRNR002884"/>
    </source>
</evidence>
<dbReference type="AlphaFoldDB" id="A0A6N0HY46"/>
<dbReference type="PIRSF" id="PIRSF002884">
    <property type="entry name" value="CheZ"/>
    <property type="match status" value="1"/>
</dbReference>
<evidence type="ECO:0000256" key="1">
    <source>
        <dbReference type="ARBA" id="ARBA00004496"/>
    </source>
</evidence>
<keyword evidence="12" id="KW-0175">Coiled coil</keyword>
<feature type="region of interest" description="Disordered" evidence="13">
    <location>
        <begin position="203"/>
        <end position="237"/>
    </location>
</feature>
<evidence type="ECO:0000256" key="13">
    <source>
        <dbReference type="SAM" id="MobiDB-lite"/>
    </source>
</evidence>
<dbReference type="Proteomes" id="UP000509658">
    <property type="component" value="Chromosome"/>
</dbReference>
<evidence type="ECO:0000256" key="4">
    <source>
        <dbReference type="ARBA" id="ARBA00022490"/>
    </source>
</evidence>
<evidence type="ECO:0000256" key="6">
    <source>
        <dbReference type="ARBA" id="ARBA00022779"/>
    </source>
</evidence>
<feature type="compositionally biased region" description="Low complexity" evidence="13">
    <location>
        <begin position="206"/>
        <end position="217"/>
    </location>
</feature>
<organism evidence="14 15">
    <name type="scientific">Candidatus Reidiella endopervernicosa</name>
    <dbReference type="NCBI Taxonomy" id="2738883"/>
    <lineage>
        <taxon>Bacteria</taxon>
        <taxon>Pseudomonadati</taxon>
        <taxon>Pseudomonadota</taxon>
        <taxon>Gammaproteobacteria</taxon>
        <taxon>Candidatus Reidiella</taxon>
    </lineage>
</organism>
<dbReference type="GO" id="GO:0004721">
    <property type="term" value="F:phosphoprotein phosphatase activity"/>
    <property type="evidence" value="ECO:0007669"/>
    <property type="project" value="UniProtKB-KW"/>
</dbReference>
<evidence type="ECO:0000256" key="7">
    <source>
        <dbReference type="ARBA" id="ARBA00022801"/>
    </source>
</evidence>
<dbReference type="InterPro" id="IPR007439">
    <property type="entry name" value="Chemotax_Pase_CheZ"/>
</dbReference>
<accession>A0A6N0HY46</accession>
<comment type="similarity">
    <text evidence="2 10">Belongs to the CheZ family.</text>
</comment>
<proteinExistence type="inferred from homology"/>
<name>A0A6N0HY46_9GAMM</name>
<evidence type="ECO:0000313" key="15">
    <source>
        <dbReference type="Proteomes" id="UP000509658"/>
    </source>
</evidence>
<evidence type="ECO:0000256" key="9">
    <source>
        <dbReference type="ARBA" id="ARBA00029599"/>
    </source>
</evidence>
<dbReference type="GO" id="GO:0005737">
    <property type="term" value="C:cytoplasm"/>
    <property type="evidence" value="ECO:0007669"/>
    <property type="project" value="UniProtKB-SubCell"/>
</dbReference>
<comment type="subunit">
    <text evidence="10">Homodimer.</text>
</comment>
<keyword evidence="4 10" id="KW-0963">Cytoplasm</keyword>
<comment type="subcellular location">
    <subcellularLocation>
        <location evidence="1 10">Cytoplasm</location>
    </subcellularLocation>
</comment>
<keyword evidence="5 10" id="KW-0145">Chemotaxis</keyword>
<evidence type="ECO:0000256" key="11">
    <source>
        <dbReference type="PIRSR" id="PIRSR002884-1"/>
    </source>
</evidence>
<keyword evidence="6 10" id="KW-0283">Flagellar rotation</keyword>
<evidence type="ECO:0000256" key="3">
    <source>
        <dbReference type="ARBA" id="ARBA00018484"/>
    </source>
</evidence>